<accession>A0ABD0KHG0</accession>
<dbReference type="InterPro" id="IPR004087">
    <property type="entry name" value="KH_dom"/>
</dbReference>
<evidence type="ECO:0000313" key="4">
    <source>
        <dbReference type="EMBL" id="KAK7486498.1"/>
    </source>
</evidence>
<feature type="region of interest" description="Disordered" evidence="2">
    <location>
        <begin position="290"/>
        <end position="312"/>
    </location>
</feature>
<dbReference type="InterPro" id="IPR036612">
    <property type="entry name" value="KH_dom_type_1_sf"/>
</dbReference>
<dbReference type="PANTHER" id="PTHR13360">
    <property type="entry name" value="ACTIVATING SIGNAL COINTEGRATOR 1 COMPLEX SUBUNIT 1"/>
    <property type="match status" value="1"/>
</dbReference>
<evidence type="ECO:0000256" key="2">
    <source>
        <dbReference type="SAM" id="MobiDB-lite"/>
    </source>
</evidence>
<comment type="caution">
    <text evidence="4">The sequence shown here is derived from an EMBL/GenBank/DDBJ whole genome shotgun (WGS) entry which is preliminary data.</text>
</comment>
<organism evidence="4 5">
    <name type="scientific">Batillaria attramentaria</name>
    <dbReference type="NCBI Taxonomy" id="370345"/>
    <lineage>
        <taxon>Eukaryota</taxon>
        <taxon>Metazoa</taxon>
        <taxon>Spiralia</taxon>
        <taxon>Lophotrochozoa</taxon>
        <taxon>Mollusca</taxon>
        <taxon>Gastropoda</taxon>
        <taxon>Caenogastropoda</taxon>
        <taxon>Sorbeoconcha</taxon>
        <taxon>Cerithioidea</taxon>
        <taxon>Batillariidae</taxon>
        <taxon>Batillaria</taxon>
    </lineage>
</organism>
<dbReference type="InterPro" id="IPR009210">
    <property type="entry name" value="ASCC1"/>
</dbReference>
<dbReference type="GO" id="GO:0003723">
    <property type="term" value="F:RNA binding"/>
    <property type="evidence" value="ECO:0007669"/>
    <property type="project" value="UniProtKB-UniRule"/>
</dbReference>
<sequence length="358" mass="41054">MDVLRPQIVRIGNRCYRKNPVQQREGFNPEDEEIEDFDTSASCYNDEICDVNFDIEETSGGYRVRLDVPSTYFKYIIGKRGETKRRLETETKTQIRIPKAGQEGEIIIQGHERKGVISAKTRVEVMVDTARQRQPFTHFLSVPIRSEDVVERFEEFKFAVLEDPSRDTAVDATIFQNPQKLHLTIGTLVLMNEAEVQKAKHVLLQCYDDLVEPILKENSLFVDIKGLEYMNDDPGAVDVLYAKIDDSPEAEKLQMLADRLVDKFVSANLMQQQYERVKLHITVMNTLFRKDPSGEAAPRPQHGRGPPRERESFNASSVLKNFGTFDFGTYHVNRVELSQRYSTGEDGYYTCSGTLRLP</sequence>
<dbReference type="Pfam" id="PF10469">
    <property type="entry name" value="AKAP7_NLS"/>
    <property type="match status" value="1"/>
</dbReference>
<dbReference type="InterPro" id="IPR047538">
    <property type="entry name" value="KH-I_ASCC1"/>
</dbReference>
<dbReference type="InterPro" id="IPR004088">
    <property type="entry name" value="KH_dom_type_1"/>
</dbReference>
<dbReference type="EMBL" id="JACVVK020000178">
    <property type="protein sequence ID" value="KAK7486498.1"/>
    <property type="molecule type" value="Genomic_DNA"/>
</dbReference>
<dbReference type="Pfam" id="PF00013">
    <property type="entry name" value="KH_1"/>
    <property type="match status" value="1"/>
</dbReference>
<dbReference type="PIRSF" id="PIRSF027019">
    <property type="entry name" value="Euk_LigT"/>
    <property type="match status" value="1"/>
</dbReference>
<keyword evidence="1" id="KW-0694">RNA-binding</keyword>
<dbReference type="AlphaFoldDB" id="A0ABD0KHG0"/>
<dbReference type="SUPFAM" id="SSF55144">
    <property type="entry name" value="LigT-like"/>
    <property type="match status" value="1"/>
</dbReference>
<dbReference type="Gene3D" id="3.30.1370.10">
    <property type="entry name" value="K Homology domain, type 1"/>
    <property type="match status" value="1"/>
</dbReference>
<proteinExistence type="predicted"/>
<dbReference type="PROSITE" id="PS50084">
    <property type="entry name" value="KH_TYPE_1"/>
    <property type="match status" value="1"/>
</dbReference>
<dbReference type="SMART" id="SM00322">
    <property type="entry name" value="KH"/>
    <property type="match status" value="1"/>
</dbReference>
<evidence type="ECO:0000259" key="3">
    <source>
        <dbReference type="SMART" id="SM00322"/>
    </source>
</evidence>
<reference evidence="4 5" key="1">
    <citation type="journal article" date="2023" name="Sci. Data">
        <title>Genome assembly of the Korean intertidal mud-creeper Batillaria attramentaria.</title>
        <authorList>
            <person name="Patra A.K."/>
            <person name="Ho P.T."/>
            <person name="Jun S."/>
            <person name="Lee S.J."/>
            <person name="Kim Y."/>
            <person name="Won Y.J."/>
        </authorList>
    </citation>
    <scope>NUCLEOTIDE SEQUENCE [LARGE SCALE GENOMIC DNA]</scope>
    <source>
        <strain evidence="4">Wonlab-2016</strain>
    </source>
</reference>
<dbReference type="InterPro" id="IPR019510">
    <property type="entry name" value="AKAP7-like_phosphoesterase"/>
</dbReference>
<evidence type="ECO:0000256" key="1">
    <source>
        <dbReference type="PROSITE-ProRule" id="PRU00117"/>
    </source>
</evidence>
<name>A0ABD0KHG0_9CAEN</name>
<dbReference type="Gene3D" id="3.90.1140.10">
    <property type="entry name" value="Cyclic phosphodiesterase"/>
    <property type="match status" value="1"/>
</dbReference>
<dbReference type="PANTHER" id="PTHR13360:SF1">
    <property type="entry name" value="ACTIVATING SIGNAL COINTEGRATOR 1 COMPLEX SUBUNIT 1"/>
    <property type="match status" value="1"/>
</dbReference>
<dbReference type="CDD" id="cd22419">
    <property type="entry name" value="KH-I_ASCC1"/>
    <property type="match status" value="1"/>
</dbReference>
<dbReference type="InterPro" id="IPR009097">
    <property type="entry name" value="Cyclic_Pdiesterase"/>
</dbReference>
<protein>
    <recommendedName>
        <fullName evidence="3">K Homology domain-containing protein</fullName>
    </recommendedName>
</protein>
<dbReference type="Proteomes" id="UP001519460">
    <property type="component" value="Unassembled WGS sequence"/>
</dbReference>
<keyword evidence="5" id="KW-1185">Reference proteome</keyword>
<feature type="domain" description="K Homology" evidence="3">
    <location>
        <begin position="60"/>
        <end position="128"/>
    </location>
</feature>
<gene>
    <name evidence="4" type="ORF">BaRGS_00022299</name>
</gene>
<dbReference type="SUPFAM" id="SSF54791">
    <property type="entry name" value="Eukaryotic type KH-domain (KH-domain type I)"/>
    <property type="match status" value="1"/>
</dbReference>
<evidence type="ECO:0000313" key="5">
    <source>
        <dbReference type="Proteomes" id="UP001519460"/>
    </source>
</evidence>